<proteinExistence type="predicted"/>
<dbReference type="EMBL" id="CANHGI010000004">
    <property type="protein sequence ID" value="CAI5447628.1"/>
    <property type="molecule type" value="Genomic_DNA"/>
</dbReference>
<dbReference type="Proteomes" id="UP001152747">
    <property type="component" value="Unassembled WGS sequence"/>
</dbReference>
<feature type="coiled-coil region" evidence="1">
    <location>
        <begin position="20"/>
        <end position="54"/>
    </location>
</feature>
<evidence type="ECO:0000313" key="2">
    <source>
        <dbReference type="EMBL" id="CAI5447628.1"/>
    </source>
</evidence>
<accession>A0A9P1INN6</accession>
<dbReference type="AlphaFoldDB" id="A0A9P1INN6"/>
<keyword evidence="1" id="KW-0175">Coiled coil</keyword>
<name>A0A9P1INN6_9PELO</name>
<evidence type="ECO:0000256" key="1">
    <source>
        <dbReference type="SAM" id="Coils"/>
    </source>
</evidence>
<gene>
    <name evidence="2" type="ORF">CAMP_LOCUS10265</name>
</gene>
<protein>
    <submittedName>
        <fullName evidence="2">Uncharacterized protein</fullName>
    </submittedName>
</protein>
<organism evidence="2 3">
    <name type="scientific">Caenorhabditis angaria</name>
    <dbReference type="NCBI Taxonomy" id="860376"/>
    <lineage>
        <taxon>Eukaryota</taxon>
        <taxon>Metazoa</taxon>
        <taxon>Ecdysozoa</taxon>
        <taxon>Nematoda</taxon>
        <taxon>Chromadorea</taxon>
        <taxon>Rhabditida</taxon>
        <taxon>Rhabditina</taxon>
        <taxon>Rhabditomorpha</taxon>
        <taxon>Rhabditoidea</taxon>
        <taxon>Rhabditidae</taxon>
        <taxon>Peloderinae</taxon>
        <taxon>Caenorhabditis</taxon>
    </lineage>
</organism>
<sequence length="101" mass="11936">MPNQNEEMLQLRNIHMEKCRNEIIKQINALKENQKKIKERLSRAEDMIESIMRQQQLDESVDETAQIIQKQPRNGAIGAFNNLIENSEENPEKVWRIATYV</sequence>
<keyword evidence="3" id="KW-1185">Reference proteome</keyword>
<comment type="caution">
    <text evidence="2">The sequence shown here is derived from an EMBL/GenBank/DDBJ whole genome shotgun (WGS) entry which is preliminary data.</text>
</comment>
<evidence type="ECO:0000313" key="3">
    <source>
        <dbReference type="Proteomes" id="UP001152747"/>
    </source>
</evidence>
<reference evidence="2" key="1">
    <citation type="submission" date="2022-11" db="EMBL/GenBank/DDBJ databases">
        <authorList>
            <person name="Kikuchi T."/>
        </authorList>
    </citation>
    <scope>NUCLEOTIDE SEQUENCE</scope>
    <source>
        <strain evidence="2">PS1010</strain>
    </source>
</reference>